<proteinExistence type="predicted"/>
<evidence type="ECO:0000313" key="7">
    <source>
        <dbReference type="EnsemblMetazoa" id="G2180.2:cds"/>
    </source>
</evidence>
<name>A0A8W8JZW5_MAGGI</name>
<dbReference type="InterPro" id="IPR053231">
    <property type="entry name" value="GPCR_LN-TM7"/>
</dbReference>
<feature type="transmembrane region" description="Helical" evidence="5">
    <location>
        <begin position="111"/>
        <end position="140"/>
    </location>
</feature>
<dbReference type="PANTHER" id="PTHR45902:SF1">
    <property type="entry name" value="LATROPHILIN RECEPTOR-LIKE PROTEIN A"/>
    <property type="match status" value="1"/>
</dbReference>
<feature type="transmembrane region" description="Helical" evidence="5">
    <location>
        <begin position="183"/>
        <end position="207"/>
    </location>
</feature>
<dbReference type="Gene3D" id="1.20.1070.10">
    <property type="entry name" value="Rhodopsin 7-helix transmembrane proteins"/>
    <property type="match status" value="1"/>
</dbReference>
<dbReference type="CDD" id="cd15039">
    <property type="entry name" value="7tmB3_Methuselah-like"/>
    <property type="match status" value="1"/>
</dbReference>
<evidence type="ECO:0000256" key="3">
    <source>
        <dbReference type="ARBA" id="ARBA00022989"/>
    </source>
</evidence>
<dbReference type="InterPro" id="IPR017981">
    <property type="entry name" value="GPCR_2-like_7TM"/>
</dbReference>
<evidence type="ECO:0000256" key="5">
    <source>
        <dbReference type="SAM" id="Phobius"/>
    </source>
</evidence>
<protein>
    <recommendedName>
        <fullName evidence="6">G-protein coupled receptors family 2 profile 2 domain-containing protein</fullName>
    </recommendedName>
</protein>
<dbReference type="Pfam" id="PF00002">
    <property type="entry name" value="7tm_2"/>
    <property type="match status" value="1"/>
</dbReference>
<feature type="transmembrane region" description="Helical" evidence="5">
    <location>
        <begin position="228"/>
        <end position="249"/>
    </location>
</feature>
<evidence type="ECO:0000313" key="8">
    <source>
        <dbReference type="Proteomes" id="UP000005408"/>
    </source>
</evidence>
<feature type="transmembrane region" description="Helical" evidence="5">
    <location>
        <begin position="339"/>
        <end position="359"/>
    </location>
</feature>
<dbReference type="Proteomes" id="UP000005408">
    <property type="component" value="Unassembled WGS sequence"/>
</dbReference>
<keyword evidence="2 5" id="KW-0812">Transmembrane</keyword>
<feature type="transmembrane region" description="Helical" evidence="5">
    <location>
        <begin position="269"/>
        <end position="292"/>
    </location>
</feature>
<evidence type="ECO:0000259" key="6">
    <source>
        <dbReference type="PROSITE" id="PS50261"/>
    </source>
</evidence>
<organism evidence="7 8">
    <name type="scientific">Magallana gigas</name>
    <name type="common">Pacific oyster</name>
    <name type="synonym">Crassostrea gigas</name>
    <dbReference type="NCBI Taxonomy" id="29159"/>
    <lineage>
        <taxon>Eukaryota</taxon>
        <taxon>Metazoa</taxon>
        <taxon>Spiralia</taxon>
        <taxon>Lophotrochozoa</taxon>
        <taxon>Mollusca</taxon>
        <taxon>Bivalvia</taxon>
        <taxon>Autobranchia</taxon>
        <taxon>Pteriomorphia</taxon>
        <taxon>Ostreida</taxon>
        <taxon>Ostreoidea</taxon>
        <taxon>Ostreidae</taxon>
        <taxon>Magallana</taxon>
    </lineage>
</organism>
<feature type="transmembrane region" description="Helical" evidence="5">
    <location>
        <begin position="152"/>
        <end position="171"/>
    </location>
</feature>
<keyword evidence="8" id="KW-1185">Reference proteome</keyword>
<evidence type="ECO:0000256" key="4">
    <source>
        <dbReference type="ARBA" id="ARBA00023136"/>
    </source>
</evidence>
<feature type="transmembrane region" description="Helical" evidence="5">
    <location>
        <begin position="312"/>
        <end position="333"/>
    </location>
</feature>
<feature type="domain" description="G-protein coupled receptors family 2 profile 2" evidence="6">
    <location>
        <begin position="115"/>
        <end position="361"/>
    </location>
</feature>
<dbReference type="GO" id="GO:0007166">
    <property type="term" value="P:cell surface receptor signaling pathway"/>
    <property type="evidence" value="ECO:0007669"/>
    <property type="project" value="InterPro"/>
</dbReference>
<dbReference type="PROSITE" id="PS50261">
    <property type="entry name" value="G_PROTEIN_RECEP_F2_4"/>
    <property type="match status" value="1"/>
</dbReference>
<dbReference type="PANTHER" id="PTHR45902">
    <property type="entry name" value="LATROPHILIN RECEPTOR-LIKE PROTEIN A"/>
    <property type="match status" value="1"/>
</dbReference>
<evidence type="ECO:0000256" key="2">
    <source>
        <dbReference type="ARBA" id="ARBA00022692"/>
    </source>
</evidence>
<reference evidence="7" key="1">
    <citation type="submission" date="2022-08" db="UniProtKB">
        <authorList>
            <consortium name="EnsemblMetazoa"/>
        </authorList>
    </citation>
    <scope>IDENTIFICATION</scope>
    <source>
        <strain evidence="7">05x7-T-G4-1.051#20</strain>
    </source>
</reference>
<accession>A0A8W8JZW5</accession>
<dbReference type="EnsemblMetazoa" id="G2180.2">
    <property type="protein sequence ID" value="G2180.2:cds"/>
    <property type="gene ID" value="G2180"/>
</dbReference>
<comment type="subcellular location">
    <subcellularLocation>
        <location evidence="1">Membrane</location>
        <topology evidence="1">Multi-pass membrane protein</topology>
    </subcellularLocation>
</comment>
<sequence length="395" mass="45866">LEFQQSLEAWFLPIYNHEKKINSIECFTKKTSPSSKYSYNINNLLVCKQIKLEPDEYVLSKDYSSIYVKSVDNRYNFNEFVKESNGRVRICAELYKRKRKIYFSSDQKSNLYIGLMVVTYICTIFSLLCLLATILIYCILPVLRTVPGKNTMCYAFSLFLAQLFFIIRAYITNEIACAWIGGFTHYFWITVFTCTNICCFHMFRLFVRNALTHGDVSAERKLFIKYCLASFLLPLLPVALNISLAYTNIKSIQFGYGGKKCFLLDHKAQILMFIIPIFLQIIFNIIMFSITFHNIRNTPKVKSTQDRHDFTIFIKLFLLTGVSWLFMIVDGFFDVSPFTFLATIVNGAQGVIIFVSYICNKRVFKLLKDKHDQLQSTRSQNIHSSTANHTTTTKM</sequence>
<dbReference type="InterPro" id="IPR000832">
    <property type="entry name" value="GPCR_2_secretin-like"/>
</dbReference>
<dbReference type="AlphaFoldDB" id="A0A8W8JZW5"/>
<keyword evidence="3 5" id="KW-1133">Transmembrane helix</keyword>
<keyword evidence="4 5" id="KW-0472">Membrane</keyword>
<dbReference type="GO" id="GO:0004930">
    <property type="term" value="F:G protein-coupled receptor activity"/>
    <property type="evidence" value="ECO:0007669"/>
    <property type="project" value="InterPro"/>
</dbReference>
<evidence type="ECO:0000256" key="1">
    <source>
        <dbReference type="ARBA" id="ARBA00004141"/>
    </source>
</evidence>
<dbReference type="GO" id="GO:0016020">
    <property type="term" value="C:membrane"/>
    <property type="evidence" value="ECO:0007669"/>
    <property type="project" value="UniProtKB-SubCell"/>
</dbReference>